<dbReference type="Gene3D" id="3.30.70.330">
    <property type="match status" value="1"/>
</dbReference>
<proteinExistence type="predicted"/>
<dbReference type="InterPro" id="IPR012677">
    <property type="entry name" value="Nucleotide-bd_a/b_plait_sf"/>
</dbReference>
<sequence>MKVKVSGFPDFVNKYEIKRVFSKYGTIHKIKISPEQHVAYLDMPYKLQATTAIKELDGSKIVGRTINVEEID</sequence>
<dbReference type="SUPFAM" id="SSF54928">
    <property type="entry name" value="RNA-binding domain, RBD"/>
    <property type="match status" value="1"/>
</dbReference>
<evidence type="ECO:0000313" key="2">
    <source>
        <dbReference type="EMBL" id="VFK44212.1"/>
    </source>
</evidence>
<dbReference type="AlphaFoldDB" id="A0A450YRU1"/>
<name>A0A450YRU1_9GAMM</name>
<protein>
    <submittedName>
        <fullName evidence="2">RNA recognition motif. (A.k.a. RRM, RBD, or RNP domain)</fullName>
    </submittedName>
</protein>
<dbReference type="CDD" id="cd00590">
    <property type="entry name" value="RRM_SF"/>
    <property type="match status" value="1"/>
</dbReference>
<dbReference type="Pfam" id="PF00076">
    <property type="entry name" value="RRM_1"/>
    <property type="match status" value="1"/>
</dbReference>
<dbReference type="PROSITE" id="PS50102">
    <property type="entry name" value="RRM"/>
    <property type="match status" value="1"/>
</dbReference>
<dbReference type="GO" id="GO:0003723">
    <property type="term" value="F:RNA binding"/>
    <property type="evidence" value="ECO:0007669"/>
    <property type="project" value="InterPro"/>
</dbReference>
<gene>
    <name evidence="2" type="ORF">BECKSD772F_GA0070984_11725</name>
</gene>
<dbReference type="EMBL" id="CAADFR010000172">
    <property type="protein sequence ID" value="VFK44212.1"/>
    <property type="molecule type" value="Genomic_DNA"/>
</dbReference>
<dbReference type="SMART" id="SM00360">
    <property type="entry name" value="RRM"/>
    <property type="match status" value="1"/>
</dbReference>
<accession>A0A450YRU1</accession>
<dbReference type="InterPro" id="IPR035979">
    <property type="entry name" value="RBD_domain_sf"/>
</dbReference>
<dbReference type="InterPro" id="IPR000504">
    <property type="entry name" value="RRM_dom"/>
</dbReference>
<evidence type="ECO:0000259" key="1">
    <source>
        <dbReference type="PROSITE" id="PS50102"/>
    </source>
</evidence>
<feature type="domain" description="RRM" evidence="1">
    <location>
        <begin position="1"/>
        <end position="72"/>
    </location>
</feature>
<organism evidence="2">
    <name type="scientific">Candidatus Kentrum sp. SD</name>
    <dbReference type="NCBI Taxonomy" id="2126332"/>
    <lineage>
        <taxon>Bacteria</taxon>
        <taxon>Pseudomonadati</taxon>
        <taxon>Pseudomonadota</taxon>
        <taxon>Gammaproteobacteria</taxon>
        <taxon>Candidatus Kentrum</taxon>
    </lineage>
</organism>
<reference evidence="2" key="1">
    <citation type="submission" date="2019-02" db="EMBL/GenBank/DDBJ databases">
        <authorList>
            <person name="Gruber-Vodicka R. H."/>
            <person name="Seah K. B. B."/>
        </authorList>
    </citation>
    <scope>NUCLEOTIDE SEQUENCE</scope>
    <source>
        <strain evidence="2">BECK_S1321</strain>
    </source>
</reference>